<dbReference type="Gene3D" id="2.40.50.90">
    <property type="match status" value="1"/>
</dbReference>
<evidence type="ECO:0000313" key="3">
    <source>
        <dbReference type="EMBL" id="CAL60683.1"/>
    </source>
</evidence>
<dbReference type="KEGG" id="har:HEAR0469"/>
<evidence type="ECO:0000313" key="4">
    <source>
        <dbReference type="Proteomes" id="UP000006697"/>
    </source>
</evidence>
<feature type="signal peptide" evidence="1">
    <location>
        <begin position="1"/>
        <end position="17"/>
    </location>
</feature>
<dbReference type="eggNOG" id="COG1525">
    <property type="taxonomic scope" value="Bacteria"/>
</dbReference>
<dbReference type="SUPFAM" id="SSF50199">
    <property type="entry name" value="Staphylococcal nuclease"/>
    <property type="match status" value="1"/>
</dbReference>
<name>A4G2E6_HERAR</name>
<dbReference type="InterPro" id="IPR035437">
    <property type="entry name" value="SNase_OB-fold_sf"/>
</dbReference>
<evidence type="ECO:0000256" key="1">
    <source>
        <dbReference type="SAM" id="SignalP"/>
    </source>
</evidence>
<dbReference type="SMART" id="SM00318">
    <property type="entry name" value="SNc"/>
    <property type="match status" value="1"/>
</dbReference>
<accession>A4G2E6</accession>
<reference evidence="3 4" key="1">
    <citation type="journal article" date="2007" name="PLoS Genet.">
        <title>A tale of two oxidation states: bacterial colonization of arsenic-rich environments.</title>
        <authorList>
            <person name="Muller D."/>
            <person name="Medigue C."/>
            <person name="Koechler S."/>
            <person name="Barbe V."/>
            <person name="Barakat M."/>
            <person name="Talla E."/>
            <person name="Bonnefoy V."/>
            <person name="Krin E."/>
            <person name="Arsene-Ploetze F."/>
            <person name="Carapito C."/>
            <person name="Chandler M."/>
            <person name="Cournoyer B."/>
            <person name="Cruveiller S."/>
            <person name="Dossat C."/>
            <person name="Duval S."/>
            <person name="Heymann M."/>
            <person name="Leize E."/>
            <person name="Lieutaud A."/>
            <person name="Lievremont D."/>
            <person name="Makita Y."/>
            <person name="Mangenot S."/>
            <person name="Nitschke W."/>
            <person name="Ortet P."/>
            <person name="Perdrial N."/>
            <person name="Schoepp B."/>
            <person name="Siguier N."/>
            <person name="Simeonova D.D."/>
            <person name="Rouy Z."/>
            <person name="Segurens B."/>
            <person name="Turlin E."/>
            <person name="Vallenet D."/>
            <person name="Van Dorsselaer A."/>
            <person name="Weiss S."/>
            <person name="Weissenbach J."/>
            <person name="Lett M.C."/>
            <person name="Danchin A."/>
            <person name="Bertin P.N."/>
        </authorList>
    </citation>
    <scope>NUCLEOTIDE SEQUENCE [LARGE SCALE GENOMIC DNA]</scope>
    <source>
        <strain evidence="4">ULPAs1</strain>
    </source>
</reference>
<dbReference type="Pfam" id="PF00565">
    <property type="entry name" value="SNase"/>
    <property type="match status" value="1"/>
</dbReference>
<feature type="domain" description="TNase-like" evidence="2">
    <location>
        <begin position="14"/>
        <end position="105"/>
    </location>
</feature>
<protein>
    <submittedName>
        <fullName evidence="3">Nuclease</fullName>
    </submittedName>
</protein>
<dbReference type="Proteomes" id="UP000006697">
    <property type="component" value="Chromosome"/>
</dbReference>
<dbReference type="HOGENOM" id="CLU_046484_7_3_4"/>
<proteinExistence type="predicted"/>
<keyword evidence="4" id="KW-1185">Reference proteome</keyword>
<dbReference type="AlphaFoldDB" id="A4G2E6"/>
<organism evidence="3 4">
    <name type="scientific">Herminiimonas arsenicoxydans</name>
    <dbReference type="NCBI Taxonomy" id="204773"/>
    <lineage>
        <taxon>Bacteria</taxon>
        <taxon>Pseudomonadati</taxon>
        <taxon>Pseudomonadota</taxon>
        <taxon>Betaproteobacteria</taxon>
        <taxon>Burkholderiales</taxon>
        <taxon>Oxalobacteraceae</taxon>
        <taxon>Herminiimonas</taxon>
    </lineage>
</organism>
<dbReference type="STRING" id="204773.HEAR0469"/>
<dbReference type="EMBL" id="CU207211">
    <property type="protein sequence ID" value="CAL60683.1"/>
    <property type="molecule type" value="Genomic_DNA"/>
</dbReference>
<keyword evidence="1" id="KW-0732">Signal</keyword>
<feature type="chain" id="PRO_5002668106" evidence="1">
    <location>
        <begin position="18"/>
        <end position="105"/>
    </location>
</feature>
<sequence length="105" mass="11780">MKLLPLLFAFVFAPSFAHKVIGIADSDTLTLLVDHQTLKIRLANIDAPEKRQTFGQKSKESLSELCWGKDAQYEAQSIDRYKRTVAIVTCRGAGVNREQVRRGMA</sequence>
<evidence type="ECO:0000259" key="2">
    <source>
        <dbReference type="PROSITE" id="PS50830"/>
    </source>
</evidence>
<dbReference type="InterPro" id="IPR016071">
    <property type="entry name" value="Staphylococal_nuclease_OB-fold"/>
</dbReference>
<gene>
    <name evidence="3" type="ordered locus">HEAR0469</name>
</gene>
<dbReference type="PROSITE" id="PS50830">
    <property type="entry name" value="TNASE_3"/>
    <property type="match status" value="1"/>
</dbReference>